<dbReference type="Pfam" id="PF02668">
    <property type="entry name" value="TauD"/>
    <property type="match status" value="1"/>
</dbReference>
<dbReference type="SUPFAM" id="SSF51197">
    <property type="entry name" value="Clavaminate synthase-like"/>
    <property type="match status" value="1"/>
</dbReference>
<accession>A0ABR2MT95</accession>
<evidence type="ECO:0000256" key="2">
    <source>
        <dbReference type="SAM" id="MobiDB-lite"/>
    </source>
</evidence>
<proteinExistence type="predicted"/>
<reference evidence="4 5" key="1">
    <citation type="journal article" date="2022" name="Nat. Plants">
        <title>Genomes of leafy and leafless Platanthera orchids illuminate the evolution of mycoheterotrophy.</title>
        <authorList>
            <person name="Li M.H."/>
            <person name="Liu K.W."/>
            <person name="Li Z."/>
            <person name="Lu H.C."/>
            <person name="Ye Q.L."/>
            <person name="Zhang D."/>
            <person name="Wang J.Y."/>
            <person name="Li Y.F."/>
            <person name="Zhong Z.M."/>
            <person name="Liu X."/>
            <person name="Yu X."/>
            <person name="Liu D.K."/>
            <person name="Tu X.D."/>
            <person name="Liu B."/>
            <person name="Hao Y."/>
            <person name="Liao X.Y."/>
            <person name="Jiang Y.T."/>
            <person name="Sun W.H."/>
            <person name="Chen J."/>
            <person name="Chen Y.Q."/>
            <person name="Ai Y."/>
            <person name="Zhai J.W."/>
            <person name="Wu S.S."/>
            <person name="Zhou Z."/>
            <person name="Hsiao Y.Y."/>
            <person name="Wu W.L."/>
            <person name="Chen Y.Y."/>
            <person name="Lin Y.F."/>
            <person name="Hsu J.L."/>
            <person name="Li C.Y."/>
            <person name="Wang Z.W."/>
            <person name="Zhao X."/>
            <person name="Zhong W.Y."/>
            <person name="Ma X.K."/>
            <person name="Ma L."/>
            <person name="Huang J."/>
            <person name="Chen G.Z."/>
            <person name="Huang M.Z."/>
            <person name="Huang L."/>
            <person name="Peng D.H."/>
            <person name="Luo Y.B."/>
            <person name="Zou S.Q."/>
            <person name="Chen S.P."/>
            <person name="Lan S."/>
            <person name="Tsai W.C."/>
            <person name="Van de Peer Y."/>
            <person name="Liu Z.J."/>
        </authorList>
    </citation>
    <scope>NUCLEOTIDE SEQUENCE [LARGE SCALE GENOMIC DNA]</scope>
    <source>
        <strain evidence="4">Lor288</strain>
    </source>
</reference>
<sequence length="250" mass="27603">MPVNSSAPALVLTVMEFLIPELMHLQLIDPKQPLYIYINSPETNCGDNETDRGECEVFAIFDALIETFGESLFLFPIDALLPRFSKPASRSAMEKWRKSLARSPTPNPHDDRSPRKEPPSNIFFYCSEPSPEGGETSIVASDVVVEKMEERLPEVMDKVADVGLVHIQCGHGVGKLPNHVNPFVLSLLCLAFFRGAGPGKLADHDVNSLFVLSLLCLAFFPKAMGVGDHVESLCACSSLLDVFFFFDLRS</sequence>
<dbReference type="Gene3D" id="3.60.130.10">
    <property type="entry name" value="Clavaminate synthase-like"/>
    <property type="match status" value="1"/>
</dbReference>
<keyword evidence="1" id="KW-0560">Oxidoreductase</keyword>
<name>A0ABR2MT95_9ASPA</name>
<keyword evidence="5" id="KW-1185">Reference proteome</keyword>
<dbReference type="Proteomes" id="UP001412067">
    <property type="component" value="Unassembled WGS sequence"/>
</dbReference>
<feature type="domain" description="TauD/TfdA-like" evidence="3">
    <location>
        <begin position="105"/>
        <end position="159"/>
    </location>
</feature>
<organism evidence="4 5">
    <name type="scientific">Platanthera guangdongensis</name>
    <dbReference type="NCBI Taxonomy" id="2320717"/>
    <lineage>
        <taxon>Eukaryota</taxon>
        <taxon>Viridiplantae</taxon>
        <taxon>Streptophyta</taxon>
        <taxon>Embryophyta</taxon>
        <taxon>Tracheophyta</taxon>
        <taxon>Spermatophyta</taxon>
        <taxon>Magnoliopsida</taxon>
        <taxon>Liliopsida</taxon>
        <taxon>Asparagales</taxon>
        <taxon>Orchidaceae</taxon>
        <taxon>Orchidoideae</taxon>
        <taxon>Orchideae</taxon>
        <taxon>Orchidinae</taxon>
        <taxon>Platanthera</taxon>
    </lineage>
</organism>
<dbReference type="InterPro" id="IPR042098">
    <property type="entry name" value="TauD-like_sf"/>
</dbReference>
<gene>
    <name evidence="4" type="ORF">KSP40_PGU007225</name>
</gene>
<comment type="caution">
    <text evidence="4">The sequence shown here is derived from an EMBL/GenBank/DDBJ whole genome shotgun (WGS) entry which is preliminary data.</text>
</comment>
<dbReference type="InterPro" id="IPR003819">
    <property type="entry name" value="TauD/TfdA-like"/>
</dbReference>
<evidence type="ECO:0000313" key="5">
    <source>
        <dbReference type="Proteomes" id="UP001412067"/>
    </source>
</evidence>
<feature type="compositionally biased region" description="Basic and acidic residues" evidence="2">
    <location>
        <begin position="108"/>
        <end position="118"/>
    </location>
</feature>
<feature type="region of interest" description="Disordered" evidence="2">
    <location>
        <begin position="95"/>
        <end position="119"/>
    </location>
</feature>
<evidence type="ECO:0000313" key="4">
    <source>
        <dbReference type="EMBL" id="KAK8967393.1"/>
    </source>
</evidence>
<evidence type="ECO:0000256" key="1">
    <source>
        <dbReference type="ARBA" id="ARBA00023002"/>
    </source>
</evidence>
<protein>
    <recommendedName>
        <fullName evidence="3">TauD/TfdA-like domain-containing protein</fullName>
    </recommendedName>
</protein>
<evidence type="ECO:0000259" key="3">
    <source>
        <dbReference type="Pfam" id="PF02668"/>
    </source>
</evidence>
<dbReference type="EMBL" id="JBBWWR010000005">
    <property type="protein sequence ID" value="KAK8967393.1"/>
    <property type="molecule type" value="Genomic_DNA"/>
</dbReference>